<dbReference type="AlphaFoldDB" id="A0A6L9ED67"/>
<organism evidence="2 3">
    <name type="scientific">Poritiphilus flavus</name>
    <dbReference type="NCBI Taxonomy" id="2697053"/>
    <lineage>
        <taxon>Bacteria</taxon>
        <taxon>Pseudomonadati</taxon>
        <taxon>Bacteroidota</taxon>
        <taxon>Flavobacteriia</taxon>
        <taxon>Flavobacteriales</taxon>
        <taxon>Flavobacteriaceae</taxon>
        <taxon>Poritiphilus</taxon>
    </lineage>
</organism>
<keyword evidence="1" id="KW-0732">Signal</keyword>
<reference evidence="2 3" key="1">
    <citation type="submission" date="2020-01" db="EMBL/GenBank/DDBJ databases">
        <title>Bacteria diversity of Porities sp.</title>
        <authorList>
            <person name="Wang G."/>
        </authorList>
    </citation>
    <scope>NUCLEOTIDE SEQUENCE [LARGE SCALE GENOMIC DNA]</scope>
    <source>
        <strain evidence="2 3">R33</strain>
    </source>
</reference>
<evidence type="ECO:0000256" key="1">
    <source>
        <dbReference type="SAM" id="SignalP"/>
    </source>
</evidence>
<keyword evidence="3" id="KW-1185">Reference proteome</keyword>
<dbReference type="InterPro" id="IPR031325">
    <property type="entry name" value="RHS_repeat"/>
</dbReference>
<gene>
    <name evidence="2" type="ORF">GTQ38_11720</name>
</gene>
<sequence>MKNTYILFVLCFLTVNTTRAQQIDLPNVIPPSPDAASITSYVDVNIDEFTGAVSQEIPIFNFKNGNISIPISMNYRSSGFRVNTTASWVGLGWSLHSGGVVTRTVQGVPDDYKSGSDLSKGFLEFAVVGGITFDYLFNPVDQSQTRFNLLKDIAVGCADAQPDIFSFNFAGYQGKFHFDWDGSLVVDSNEDIDIEIIWSNGVNSKINGFKFTTGNGTKYTFSAAETTNKVSGSFASCQTPFQNFSSAWYPSEISSYNNSKKILFEYDPYTIQDHYFFQSEMNRHKLSASSDCTRFQTFENVINSPRVNINGKRLKRIYTSDTKNEIVFVPGAARTDLLGTNLYSLGEIQISDSTDLIKKVQLRYSYSTGRLTLTDLQEYGKNNGSLPPYKFYYTGTLPPRNSKKRDHWGFKNNNSGTEIFPEYSVNPGGGSSQFFGGADREPDFNGSMSGVMHKIEYPTGGFDLYTFENHEYGYVGSAKVNDYVLVPAQPINFKSYGPTRVGCDGVSTNINSATFTVDPIPAGVSETTVPVKVYSKLSLYTDTVGGSYFGAGQAPTAEILDGQGQVVYSTPINQRTRSGTIDLAPGTYTAKTTATWATCDDPPIKDFAEIEVTFGNYSSEPVTTKIAGGVRIDSIAKYDHSGQKLLEYHYDYDMPEGRSSGVIHKMPAYVYEVETYTWVAVGSFNSGYQSSCNFAIALDSDVAGLGLTDGSHIGYKNVTVTQGNGSNGKTEYSFPATANFVFNSFPFAPPINHSYKAALVDSIVTKNTLGDSEQKQLFKYKRNEEYTNALKVHWKGGSGIPGIENKFSLGAYQILIAHAKTESEKKEDYVSTNPFTTETVYSYDDKVHKIKQINEQDSRQDYERIQRLYYPEDISQLSNVSTSEQTAITALKNQKRTTEVIQTESYLKDDLGSEVLLGTKRNSYKVWANSIVEIDSIWTLKGVNTNVQSRVVFDLYDDKGNPLQLSPADGPKTSYIWGYNEMYPVAKVENASYSQIEGILGVNFDLGAGGLTPTQESNLRSGLQDAMITTYSYDPMVGITSITDPRGYTITYIYDDFNRLKEVRDADNKLLSDYQYHYKNQN</sequence>
<dbReference type="Proteomes" id="UP000475249">
    <property type="component" value="Unassembled WGS sequence"/>
</dbReference>
<dbReference type="EMBL" id="WXYO01000005">
    <property type="protein sequence ID" value="NAS12675.1"/>
    <property type="molecule type" value="Genomic_DNA"/>
</dbReference>
<evidence type="ECO:0000313" key="2">
    <source>
        <dbReference type="EMBL" id="NAS12675.1"/>
    </source>
</evidence>
<evidence type="ECO:0000313" key="3">
    <source>
        <dbReference type="Proteomes" id="UP000475249"/>
    </source>
</evidence>
<proteinExistence type="predicted"/>
<accession>A0A6L9ED67</accession>
<evidence type="ECO:0008006" key="4">
    <source>
        <dbReference type="Google" id="ProtNLM"/>
    </source>
</evidence>
<dbReference type="Pfam" id="PF05593">
    <property type="entry name" value="RHS_repeat"/>
    <property type="match status" value="1"/>
</dbReference>
<dbReference type="Gene3D" id="2.180.10.10">
    <property type="entry name" value="RHS repeat-associated core"/>
    <property type="match status" value="1"/>
</dbReference>
<protein>
    <recommendedName>
        <fullName evidence="4">YD repeat-containing protein</fullName>
    </recommendedName>
</protein>
<comment type="caution">
    <text evidence="2">The sequence shown here is derived from an EMBL/GenBank/DDBJ whole genome shotgun (WGS) entry which is preliminary data.</text>
</comment>
<dbReference type="NCBIfam" id="TIGR01643">
    <property type="entry name" value="YD_repeat_2x"/>
    <property type="match status" value="1"/>
</dbReference>
<feature type="chain" id="PRO_5027078685" description="YD repeat-containing protein" evidence="1">
    <location>
        <begin position="21"/>
        <end position="1082"/>
    </location>
</feature>
<dbReference type="InterPro" id="IPR006530">
    <property type="entry name" value="YD"/>
</dbReference>
<name>A0A6L9ED67_9FLAO</name>
<feature type="signal peptide" evidence="1">
    <location>
        <begin position="1"/>
        <end position="20"/>
    </location>
</feature>
<dbReference type="RefSeq" id="WP_161435705.1">
    <property type="nucleotide sequence ID" value="NZ_WXYO01000005.1"/>
</dbReference>